<protein>
    <submittedName>
        <fullName evidence="4">GNAT family N-acetyltransferase</fullName>
    </submittedName>
</protein>
<dbReference type="PROSITE" id="PS51186">
    <property type="entry name" value="GNAT"/>
    <property type="match status" value="1"/>
</dbReference>
<gene>
    <name evidence="4" type="ORF">H9910_05190</name>
</gene>
<keyword evidence="2" id="KW-0012">Acyltransferase</keyword>
<dbReference type="PANTHER" id="PTHR43877:SF2">
    <property type="entry name" value="AMINOALKYLPHOSPHONATE N-ACETYLTRANSFERASE-RELATED"/>
    <property type="match status" value="1"/>
</dbReference>
<dbReference type="PANTHER" id="PTHR43877">
    <property type="entry name" value="AMINOALKYLPHOSPHONATE N-ACETYLTRANSFERASE-RELATED-RELATED"/>
    <property type="match status" value="1"/>
</dbReference>
<keyword evidence="1" id="KW-0808">Transferase</keyword>
<dbReference type="Pfam" id="PF00583">
    <property type="entry name" value="Acetyltransf_1"/>
    <property type="match status" value="1"/>
</dbReference>
<dbReference type="Proteomes" id="UP000823909">
    <property type="component" value="Unassembled WGS sequence"/>
</dbReference>
<dbReference type="InterPro" id="IPR000182">
    <property type="entry name" value="GNAT_dom"/>
</dbReference>
<evidence type="ECO:0000313" key="4">
    <source>
        <dbReference type="EMBL" id="HJD42384.1"/>
    </source>
</evidence>
<evidence type="ECO:0000313" key="5">
    <source>
        <dbReference type="Proteomes" id="UP000823909"/>
    </source>
</evidence>
<dbReference type="CDD" id="cd04301">
    <property type="entry name" value="NAT_SF"/>
    <property type="match status" value="1"/>
</dbReference>
<sequence length="172" mass="19868">MDDIILKKCTGADVDILRSLLAKTFSDTFASMNTRENMELYLNQAFARDRILEELRNQDSSFYLLYRDGAPAGCLKLNEAAAQTETGDPHSLEIERIYVAKEFQGTGLGSRLMKEAVRLAAEQKKEYIWLGVWEKNERALRFYERKGFYRTGSHTFTVGNDEQTDYIMRKDL</sequence>
<evidence type="ECO:0000256" key="2">
    <source>
        <dbReference type="ARBA" id="ARBA00023315"/>
    </source>
</evidence>
<dbReference type="AlphaFoldDB" id="A0A9D2RBY9"/>
<dbReference type="InterPro" id="IPR050832">
    <property type="entry name" value="Bact_Acetyltransf"/>
</dbReference>
<reference evidence="4" key="2">
    <citation type="submission" date="2021-04" db="EMBL/GenBank/DDBJ databases">
        <authorList>
            <person name="Gilroy R."/>
        </authorList>
    </citation>
    <scope>NUCLEOTIDE SEQUENCE</scope>
    <source>
        <strain evidence="4">ChiBcec15-3976</strain>
    </source>
</reference>
<accession>A0A9D2RBY9</accession>
<feature type="domain" description="N-acetyltransferase" evidence="3">
    <location>
        <begin position="4"/>
        <end position="172"/>
    </location>
</feature>
<dbReference type="GO" id="GO:0016747">
    <property type="term" value="F:acyltransferase activity, transferring groups other than amino-acyl groups"/>
    <property type="evidence" value="ECO:0007669"/>
    <property type="project" value="InterPro"/>
</dbReference>
<evidence type="ECO:0000259" key="3">
    <source>
        <dbReference type="PROSITE" id="PS51186"/>
    </source>
</evidence>
<evidence type="ECO:0000256" key="1">
    <source>
        <dbReference type="ARBA" id="ARBA00022679"/>
    </source>
</evidence>
<dbReference type="SUPFAM" id="SSF55729">
    <property type="entry name" value="Acyl-CoA N-acyltransferases (Nat)"/>
    <property type="match status" value="1"/>
</dbReference>
<dbReference type="Gene3D" id="3.40.630.30">
    <property type="match status" value="1"/>
</dbReference>
<dbReference type="EMBL" id="DWUU01000031">
    <property type="protein sequence ID" value="HJD42384.1"/>
    <property type="molecule type" value="Genomic_DNA"/>
</dbReference>
<name>A0A9D2RBY9_9FIRM</name>
<proteinExistence type="predicted"/>
<comment type="caution">
    <text evidence="4">The sequence shown here is derived from an EMBL/GenBank/DDBJ whole genome shotgun (WGS) entry which is preliminary data.</text>
</comment>
<organism evidence="4 5">
    <name type="scientific">Candidatus Mediterraneibacter quadrami</name>
    <dbReference type="NCBI Taxonomy" id="2838684"/>
    <lineage>
        <taxon>Bacteria</taxon>
        <taxon>Bacillati</taxon>
        <taxon>Bacillota</taxon>
        <taxon>Clostridia</taxon>
        <taxon>Lachnospirales</taxon>
        <taxon>Lachnospiraceae</taxon>
        <taxon>Mediterraneibacter</taxon>
    </lineage>
</organism>
<reference evidence="4" key="1">
    <citation type="journal article" date="2021" name="PeerJ">
        <title>Extensive microbial diversity within the chicken gut microbiome revealed by metagenomics and culture.</title>
        <authorList>
            <person name="Gilroy R."/>
            <person name="Ravi A."/>
            <person name="Getino M."/>
            <person name="Pursley I."/>
            <person name="Horton D.L."/>
            <person name="Alikhan N.F."/>
            <person name="Baker D."/>
            <person name="Gharbi K."/>
            <person name="Hall N."/>
            <person name="Watson M."/>
            <person name="Adriaenssens E.M."/>
            <person name="Foster-Nyarko E."/>
            <person name="Jarju S."/>
            <person name="Secka A."/>
            <person name="Antonio M."/>
            <person name="Oren A."/>
            <person name="Chaudhuri R.R."/>
            <person name="La Ragione R."/>
            <person name="Hildebrand F."/>
            <person name="Pallen M.J."/>
        </authorList>
    </citation>
    <scope>NUCLEOTIDE SEQUENCE</scope>
    <source>
        <strain evidence="4">ChiBcec15-3976</strain>
    </source>
</reference>
<dbReference type="InterPro" id="IPR016181">
    <property type="entry name" value="Acyl_CoA_acyltransferase"/>
</dbReference>